<evidence type="ECO:0000256" key="8">
    <source>
        <dbReference type="ARBA" id="ARBA00023163"/>
    </source>
</evidence>
<keyword evidence="7" id="KW-0238">DNA-binding</keyword>
<evidence type="ECO:0000256" key="2">
    <source>
        <dbReference type="ARBA" id="ARBA00008092"/>
    </source>
</evidence>
<dbReference type="PRINTS" id="PR00398">
    <property type="entry name" value="STRDHORMONER"/>
</dbReference>
<dbReference type="RefSeq" id="XP_049314867.1">
    <property type="nucleotide sequence ID" value="XM_049458910.1"/>
</dbReference>
<dbReference type="CDD" id="cd06941">
    <property type="entry name" value="NR_LBD_DmE78_like"/>
    <property type="match status" value="1"/>
</dbReference>
<feature type="compositionally biased region" description="Acidic residues" evidence="11">
    <location>
        <begin position="94"/>
        <end position="103"/>
    </location>
</feature>
<feature type="compositionally biased region" description="Low complexity" evidence="11">
    <location>
        <begin position="65"/>
        <end position="84"/>
    </location>
</feature>
<protein>
    <submittedName>
        <fullName evidence="15">Ecdysone-induced protein 78C isoform X1</fullName>
    </submittedName>
</protein>
<keyword evidence="4" id="KW-0863">Zinc-finger</keyword>
<evidence type="ECO:0000256" key="7">
    <source>
        <dbReference type="ARBA" id="ARBA00023125"/>
    </source>
</evidence>
<keyword evidence="3" id="KW-0479">Metal-binding</keyword>
<proteinExistence type="inferred from homology"/>
<keyword evidence="14" id="KW-1185">Reference proteome</keyword>
<dbReference type="Pfam" id="PF00105">
    <property type="entry name" value="zf-C4"/>
    <property type="match status" value="1"/>
</dbReference>
<keyword evidence="10" id="KW-0539">Nucleus</keyword>
<dbReference type="InterPro" id="IPR048008">
    <property type="entry name" value="NR_LBD_DmE78-like"/>
</dbReference>
<evidence type="ECO:0000256" key="5">
    <source>
        <dbReference type="ARBA" id="ARBA00022833"/>
    </source>
</evidence>
<dbReference type="SUPFAM" id="SSF57716">
    <property type="entry name" value="Glucocorticoid receptor-like (DNA-binding domain)"/>
    <property type="match status" value="1"/>
</dbReference>
<evidence type="ECO:0000313" key="15">
    <source>
        <dbReference type="RefSeq" id="XP_049314867.1"/>
    </source>
</evidence>
<keyword evidence="8" id="KW-0804">Transcription</keyword>
<evidence type="ECO:0000256" key="1">
    <source>
        <dbReference type="ARBA" id="ARBA00004123"/>
    </source>
</evidence>
<keyword evidence="6" id="KW-0805">Transcription regulation</keyword>
<dbReference type="InterPro" id="IPR001628">
    <property type="entry name" value="Znf_hrmn_rcpt"/>
</dbReference>
<dbReference type="CDD" id="cd07165">
    <property type="entry name" value="NR_DBD_DmE78_like"/>
    <property type="match status" value="1"/>
</dbReference>
<comment type="subcellular location">
    <subcellularLocation>
        <location evidence="1">Nucleus</location>
    </subcellularLocation>
</comment>
<evidence type="ECO:0000256" key="4">
    <source>
        <dbReference type="ARBA" id="ARBA00022771"/>
    </source>
</evidence>
<dbReference type="SUPFAM" id="SSF48508">
    <property type="entry name" value="Nuclear receptor ligand-binding domain"/>
    <property type="match status" value="1"/>
</dbReference>
<dbReference type="InterPro" id="IPR000536">
    <property type="entry name" value="Nucl_hrmn_rcpt_lig-bd"/>
</dbReference>
<dbReference type="InterPro" id="IPR001728">
    <property type="entry name" value="ThyrH_rcpt"/>
</dbReference>
<feature type="domain" description="Nuclear receptor" evidence="12">
    <location>
        <begin position="432"/>
        <end position="507"/>
    </location>
</feature>
<evidence type="ECO:0000259" key="12">
    <source>
        <dbReference type="PROSITE" id="PS51030"/>
    </source>
</evidence>
<evidence type="ECO:0000256" key="10">
    <source>
        <dbReference type="ARBA" id="ARBA00023242"/>
    </source>
</evidence>
<dbReference type="PROSITE" id="PS00031">
    <property type="entry name" value="NUCLEAR_REC_DBD_1"/>
    <property type="match status" value="1"/>
</dbReference>
<keyword evidence="5" id="KW-0862">Zinc</keyword>
<dbReference type="InterPro" id="IPR035500">
    <property type="entry name" value="NHR-like_dom_sf"/>
</dbReference>
<comment type="similarity">
    <text evidence="2">Belongs to the nuclear hormone receptor family. NR1 subfamily.</text>
</comment>
<evidence type="ECO:0000256" key="9">
    <source>
        <dbReference type="ARBA" id="ARBA00023170"/>
    </source>
</evidence>
<dbReference type="Proteomes" id="UP001652620">
    <property type="component" value="Chromosome 5"/>
</dbReference>
<keyword evidence="9" id="KW-0675">Receptor</keyword>
<organism evidence="14 15">
    <name type="scientific">Bactrocera dorsalis</name>
    <name type="common">Oriental fruit fly</name>
    <name type="synonym">Dacus dorsalis</name>
    <dbReference type="NCBI Taxonomy" id="27457"/>
    <lineage>
        <taxon>Eukaryota</taxon>
        <taxon>Metazoa</taxon>
        <taxon>Ecdysozoa</taxon>
        <taxon>Arthropoda</taxon>
        <taxon>Hexapoda</taxon>
        <taxon>Insecta</taxon>
        <taxon>Pterygota</taxon>
        <taxon>Neoptera</taxon>
        <taxon>Endopterygota</taxon>
        <taxon>Diptera</taxon>
        <taxon>Brachycera</taxon>
        <taxon>Muscomorpha</taxon>
        <taxon>Tephritoidea</taxon>
        <taxon>Tephritidae</taxon>
        <taxon>Bactrocera</taxon>
        <taxon>Bactrocera</taxon>
    </lineage>
</organism>
<feature type="domain" description="NR LBD" evidence="13">
    <location>
        <begin position="652"/>
        <end position="904"/>
    </location>
</feature>
<accession>A0ABM3K055</accession>
<feature type="compositionally biased region" description="Basic residues" evidence="11">
    <location>
        <begin position="52"/>
        <end position="64"/>
    </location>
</feature>
<dbReference type="PRINTS" id="PR00047">
    <property type="entry name" value="STROIDFINGER"/>
</dbReference>
<dbReference type="PRINTS" id="PR00546">
    <property type="entry name" value="THYROIDHORMR"/>
</dbReference>
<feature type="region of interest" description="Disordered" evidence="11">
    <location>
        <begin position="17"/>
        <end position="109"/>
    </location>
</feature>
<dbReference type="InterPro" id="IPR001723">
    <property type="entry name" value="Nuclear_hrmn_rcpt"/>
</dbReference>
<dbReference type="PANTHER" id="PTHR45805">
    <property type="entry name" value="NUCLEAR HORMONE RECEPTOR HR3-RELATED"/>
    <property type="match status" value="1"/>
</dbReference>
<evidence type="ECO:0000256" key="3">
    <source>
        <dbReference type="ARBA" id="ARBA00022723"/>
    </source>
</evidence>
<gene>
    <name evidence="15" type="primary">LOC105228033</name>
</gene>
<dbReference type="Gene3D" id="1.10.565.10">
    <property type="entry name" value="Retinoid X Receptor"/>
    <property type="match status" value="1"/>
</dbReference>
<dbReference type="PANTHER" id="PTHR45805:SF10">
    <property type="entry name" value="ECDYSONE-INDUCED PROTEIN 78C"/>
    <property type="match status" value="1"/>
</dbReference>
<dbReference type="SMART" id="SM00430">
    <property type="entry name" value="HOLI"/>
    <property type="match status" value="1"/>
</dbReference>
<evidence type="ECO:0000259" key="13">
    <source>
        <dbReference type="PROSITE" id="PS51843"/>
    </source>
</evidence>
<dbReference type="InterPro" id="IPR013088">
    <property type="entry name" value="Znf_NHR/GATA"/>
</dbReference>
<dbReference type="Gene3D" id="3.30.50.10">
    <property type="entry name" value="Erythroid Transcription Factor GATA-1, subunit A"/>
    <property type="match status" value="1"/>
</dbReference>
<evidence type="ECO:0000256" key="6">
    <source>
        <dbReference type="ARBA" id="ARBA00023015"/>
    </source>
</evidence>
<dbReference type="SMART" id="SM00399">
    <property type="entry name" value="ZnF_C4"/>
    <property type="match status" value="1"/>
</dbReference>
<name>A0ABM3K055_BACDO</name>
<reference evidence="15" key="1">
    <citation type="submission" date="2025-08" db="UniProtKB">
        <authorList>
            <consortium name="RefSeq"/>
        </authorList>
    </citation>
    <scope>IDENTIFICATION</scope>
    <source>
        <tissue evidence="15">Adult</tissue>
    </source>
</reference>
<evidence type="ECO:0000313" key="14">
    <source>
        <dbReference type="Proteomes" id="UP001652620"/>
    </source>
</evidence>
<dbReference type="PROSITE" id="PS51030">
    <property type="entry name" value="NUCLEAR_REC_DBD_2"/>
    <property type="match status" value="1"/>
</dbReference>
<dbReference type="PROSITE" id="PS51843">
    <property type="entry name" value="NR_LBD"/>
    <property type="match status" value="1"/>
</dbReference>
<sequence>MDVFKIDLEQSHIHSSLVESHNSTNNSSQTHNLYTPGGIAGGADNREPQHTTHQHHHNHNHNHNLHQIEQRPQQQQLQHQQQQQLYNSINANGDDCDDEDDPLPEVSFDANSDFNLHFFDTPDDSSTQGAFSDAGSLESDAYATSSPPTPPPTQIHALNGVETLSEESTAVTASAAAAATQLHIADTINSHCNTNAEVSESLKLLTDDCTSFYHQQQSTVTLNGGTPSLGIPSNCVAYLGSTNNNTTAAAQSINGAGIACNTGNSSSSAASTPASSVSSSSTASSTSPIAASNGSVAAATAAHIIALGNGGGTLYSNSGLHSFCQSHSSSSSGCSSNSSAGSSCSHSGNTNGSGHHIGRSNGATVSSLVAEHCLGERHHTAATATAASASATINPANACVAITNSTLANVKHSHDQQFAIADSNSNSVTKSFVPCKVCGDKASGYHYGVTSCEGCKGFFRRSIQKQIEYRCLRDGKCLVIRLNRNRCQYCRFKKCLSAGMSRDSVRYGRVPKRSRELNGTPSSTDDPNVIVRVNTPNTPQTPQMCSVASSPSELGCTGQSSVANTANTPGPGGVGGMGVGVNMSVSVGAGGAGGMMGQCGNVSVGVGGMSVVGNGGSVGGGGGGVGGNVGITSVDNNGCGVVDMQGPTAELTVYDVIMCVSQAHRMHCSYTEEQTRELMRRPVAVPQNGVSTCYIATSVSETMEFQKIWLWQQYAGRVTPGVQRIVEFAKRVPGFCDFTQDDQLILIKLGFFEVWLSHVARMINDATLTFDDGTYLTRQQLEILYDNDFVISLVNFANTLNSYGLSDTEIGLFSAMVLLASDRSGLAEPKMISRSRERVAEALRVQLVRSRAGSTQALQLMPALEAKIPELRSLGAKHFSHLDWLRMNWTKLRLPPLFAEIFDIPKTEDDL</sequence>
<dbReference type="Pfam" id="PF00104">
    <property type="entry name" value="Hormone_recep"/>
    <property type="match status" value="1"/>
</dbReference>
<evidence type="ECO:0000256" key="11">
    <source>
        <dbReference type="SAM" id="MobiDB-lite"/>
    </source>
</evidence>
<feature type="compositionally biased region" description="Low complexity" evidence="11">
    <location>
        <begin position="20"/>
        <end position="32"/>
    </location>
</feature>
<dbReference type="GeneID" id="105228033"/>